<evidence type="ECO:0000313" key="3">
    <source>
        <dbReference type="Proteomes" id="UP000237105"/>
    </source>
</evidence>
<feature type="region of interest" description="Disordered" evidence="1">
    <location>
        <begin position="1"/>
        <end position="33"/>
    </location>
</feature>
<protein>
    <submittedName>
        <fullName evidence="2">Uncharacterized protein</fullName>
    </submittedName>
</protein>
<dbReference type="AlphaFoldDB" id="A0A2P5DDV5"/>
<sequence length="131" mass="15616">MSLADDSRKRMKRKELRNQKLASKPQKRSYYGDHVAYRRPKKMYEEERAKQPKTCQQTSKTIIMWGSHHLPTTQENVRRGKSCVTKNLPVDLENNRTIEFTSCTKMLANGPRKRMKREKLRNQKLISRPRK</sequence>
<evidence type="ECO:0000256" key="1">
    <source>
        <dbReference type="SAM" id="MobiDB-lite"/>
    </source>
</evidence>
<accession>A0A2P5DDV5</accession>
<reference evidence="3" key="1">
    <citation type="submission" date="2016-06" db="EMBL/GenBank/DDBJ databases">
        <title>Parallel loss of symbiosis genes in relatives of nitrogen-fixing non-legume Parasponia.</title>
        <authorList>
            <person name="Van Velzen R."/>
            <person name="Holmer R."/>
            <person name="Bu F."/>
            <person name="Rutten L."/>
            <person name="Van Zeijl A."/>
            <person name="Liu W."/>
            <person name="Santuari L."/>
            <person name="Cao Q."/>
            <person name="Sharma T."/>
            <person name="Shen D."/>
            <person name="Roswanjaya Y."/>
            <person name="Wardhani T."/>
            <person name="Kalhor M.S."/>
            <person name="Jansen J."/>
            <person name="Van den Hoogen J."/>
            <person name="Gungor B."/>
            <person name="Hartog M."/>
            <person name="Hontelez J."/>
            <person name="Verver J."/>
            <person name="Yang W.-C."/>
            <person name="Schijlen E."/>
            <person name="Repin R."/>
            <person name="Schilthuizen M."/>
            <person name="Schranz E."/>
            <person name="Heidstra R."/>
            <person name="Miyata K."/>
            <person name="Fedorova E."/>
            <person name="Kohlen W."/>
            <person name="Bisseling T."/>
            <person name="Smit S."/>
            <person name="Geurts R."/>
        </authorList>
    </citation>
    <scope>NUCLEOTIDE SEQUENCE [LARGE SCALE GENOMIC DNA]</scope>
    <source>
        <strain evidence="3">cv. WU1-14</strain>
    </source>
</reference>
<gene>
    <name evidence="2" type="ORF">PanWU01x14_072710</name>
</gene>
<proteinExistence type="predicted"/>
<keyword evidence="3" id="KW-1185">Reference proteome</keyword>
<comment type="caution">
    <text evidence="2">The sequence shown here is derived from an EMBL/GenBank/DDBJ whole genome shotgun (WGS) entry which is preliminary data.</text>
</comment>
<organism evidence="2 3">
    <name type="scientific">Parasponia andersonii</name>
    <name type="common">Sponia andersonii</name>
    <dbReference type="NCBI Taxonomy" id="3476"/>
    <lineage>
        <taxon>Eukaryota</taxon>
        <taxon>Viridiplantae</taxon>
        <taxon>Streptophyta</taxon>
        <taxon>Embryophyta</taxon>
        <taxon>Tracheophyta</taxon>
        <taxon>Spermatophyta</taxon>
        <taxon>Magnoliopsida</taxon>
        <taxon>eudicotyledons</taxon>
        <taxon>Gunneridae</taxon>
        <taxon>Pentapetalae</taxon>
        <taxon>rosids</taxon>
        <taxon>fabids</taxon>
        <taxon>Rosales</taxon>
        <taxon>Cannabaceae</taxon>
        <taxon>Parasponia</taxon>
    </lineage>
</organism>
<feature type="region of interest" description="Disordered" evidence="1">
    <location>
        <begin position="110"/>
        <end position="131"/>
    </location>
</feature>
<evidence type="ECO:0000313" key="2">
    <source>
        <dbReference type="EMBL" id="PON71474.1"/>
    </source>
</evidence>
<dbReference type="EMBL" id="JXTB01000044">
    <property type="protein sequence ID" value="PON71474.1"/>
    <property type="molecule type" value="Genomic_DNA"/>
</dbReference>
<name>A0A2P5DDV5_PARAD</name>
<dbReference type="Proteomes" id="UP000237105">
    <property type="component" value="Unassembled WGS sequence"/>
</dbReference>